<dbReference type="Gene3D" id="3.40.50.300">
    <property type="entry name" value="P-loop containing nucleotide triphosphate hydrolases"/>
    <property type="match status" value="1"/>
</dbReference>
<keyword evidence="3 5" id="KW-0067">ATP-binding</keyword>
<dbReference type="InterPro" id="IPR003439">
    <property type="entry name" value="ABC_transporter-like_ATP-bd"/>
</dbReference>
<dbReference type="GO" id="GO:0005524">
    <property type="term" value="F:ATP binding"/>
    <property type="evidence" value="ECO:0007669"/>
    <property type="project" value="UniProtKB-KW"/>
</dbReference>
<protein>
    <submittedName>
        <fullName evidence="5">ABC transporter ATP-binding protein</fullName>
    </submittedName>
</protein>
<evidence type="ECO:0000256" key="2">
    <source>
        <dbReference type="ARBA" id="ARBA00022741"/>
    </source>
</evidence>
<dbReference type="PROSITE" id="PS50893">
    <property type="entry name" value="ABC_TRANSPORTER_2"/>
    <property type="match status" value="1"/>
</dbReference>
<name>A0A2N0ZGI3_9BACI</name>
<dbReference type="PANTHER" id="PTHR45772:SF7">
    <property type="entry name" value="AMINO ACID ABC TRANSPORTER ATP-BINDING PROTEIN"/>
    <property type="match status" value="1"/>
</dbReference>
<dbReference type="GO" id="GO:1903805">
    <property type="term" value="P:L-valine import across plasma membrane"/>
    <property type="evidence" value="ECO:0007669"/>
    <property type="project" value="TreeGrafter"/>
</dbReference>
<comment type="caution">
    <text evidence="5">The sequence shown here is derived from an EMBL/GenBank/DDBJ whole genome shotgun (WGS) entry which is preliminary data.</text>
</comment>
<dbReference type="InterPro" id="IPR051120">
    <property type="entry name" value="ABC_AA/LPS_Transport"/>
</dbReference>
<evidence type="ECO:0000313" key="6">
    <source>
        <dbReference type="Proteomes" id="UP000233343"/>
    </source>
</evidence>
<keyword evidence="2" id="KW-0547">Nucleotide-binding</keyword>
<dbReference type="EMBL" id="PISD01000027">
    <property type="protein sequence ID" value="PKG28625.1"/>
    <property type="molecule type" value="Genomic_DNA"/>
</dbReference>
<gene>
    <name evidence="5" type="ORF">CWS20_12835</name>
</gene>
<dbReference type="GO" id="GO:0016887">
    <property type="term" value="F:ATP hydrolysis activity"/>
    <property type="evidence" value="ECO:0007669"/>
    <property type="project" value="InterPro"/>
</dbReference>
<accession>A0A2N0ZGI3</accession>
<dbReference type="CDD" id="cd03219">
    <property type="entry name" value="ABC_Mj1267_LivG_branched"/>
    <property type="match status" value="1"/>
</dbReference>
<dbReference type="GO" id="GO:0015188">
    <property type="term" value="F:L-isoleucine transmembrane transporter activity"/>
    <property type="evidence" value="ECO:0007669"/>
    <property type="project" value="TreeGrafter"/>
</dbReference>
<dbReference type="PROSITE" id="PS00211">
    <property type="entry name" value="ABC_TRANSPORTER_1"/>
    <property type="match status" value="1"/>
</dbReference>
<reference evidence="5 6" key="1">
    <citation type="journal article" date="2010" name="Int. J. Syst. Evol. Microbiol.">
        <title>Bacillus horneckiae sp. nov., isolated from a spacecraft-assembly clean room.</title>
        <authorList>
            <person name="Vaishampayan P."/>
            <person name="Probst A."/>
            <person name="Krishnamurthi S."/>
            <person name="Ghosh S."/>
            <person name="Osman S."/>
            <person name="McDowall A."/>
            <person name="Ruckmani A."/>
            <person name="Mayilraj S."/>
            <person name="Venkateswaran K."/>
        </authorList>
    </citation>
    <scope>NUCLEOTIDE SEQUENCE [LARGE SCALE GENOMIC DNA]</scope>
    <source>
        <strain evidence="6">1PO1SC</strain>
    </source>
</reference>
<dbReference type="GO" id="GO:0005886">
    <property type="term" value="C:plasma membrane"/>
    <property type="evidence" value="ECO:0007669"/>
    <property type="project" value="TreeGrafter"/>
</dbReference>
<dbReference type="Proteomes" id="UP000233343">
    <property type="component" value="Unassembled WGS sequence"/>
</dbReference>
<sequence length="258" mass="28722">MVLEIKKICKNFGGLSALTDVTFTINKGEIFGLIGPNGAGKTTMFNLITSMFIPSSGEIVFNKENINGLKSHVITEKGICRTFQNIRLFPQMTAAENVMVGEHCRSQAGVLRSVFRTKSQKKEEQKIKDTADELLEFVGLAKYSEVVSENLAYGQQRRLEIARALASRPEVLLLDEPAAGMNETETSDLFDLIKKIQAKGITVLLIEHDMPLVMKLCDRIAVLNFGKKIAEGTPEEIQNHPDVIEAYLGREEEDELYA</sequence>
<dbReference type="GO" id="GO:1903806">
    <property type="term" value="P:L-isoleucine import across plasma membrane"/>
    <property type="evidence" value="ECO:0007669"/>
    <property type="project" value="TreeGrafter"/>
</dbReference>
<dbReference type="GO" id="GO:0015808">
    <property type="term" value="P:L-alanine transport"/>
    <property type="evidence" value="ECO:0007669"/>
    <property type="project" value="TreeGrafter"/>
</dbReference>
<proteinExistence type="predicted"/>
<dbReference type="RefSeq" id="WP_066195501.1">
    <property type="nucleotide sequence ID" value="NZ_JAFDQP010000008.1"/>
</dbReference>
<dbReference type="InterPro" id="IPR017871">
    <property type="entry name" value="ABC_transporter-like_CS"/>
</dbReference>
<dbReference type="AlphaFoldDB" id="A0A2N0ZGI3"/>
<dbReference type="FunFam" id="3.40.50.300:FF:000421">
    <property type="entry name" value="Branched-chain amino acid ABC transporter ATP-binding protein"/>
    <property type="match status" value="1"/>
</dbReference>
<dbReference type="Pfam" id="PF12399">
    <property type="entry name" value="BCA_ABC_TP_C"/>
    <property type="match status" value="1"/>
</dbReference>
<dbReference type="GO" id="GO:0015192">
    <property type="term" value="F:L-phenylalanine transmembrane transporter activity"/>
    <property type="evidence" value="ECO:0007669"/>
    <property type="project" value="TreeGrafter"/>
</dbReference>
<evidence type="ECO:0000256" key="1">
    <source>
        <dbReference type="ARBA" id="ARBA00022448"/>
    </source>
</evidence>
<dbReference type="SMART" id="SM00382">
    <property type="entry name" value="AAA"/>
    <property type="match status" value="1"/>
</dbReference>
<dbReference type="InterPro" id="IPR032823">
    <property type="entry name" value="BCA_ABC_TP_C"/>
</dbReference>
<evidence type="ECO:0000313" key="5">
    <source>
        <dbReference type="EMBL" id="PKG28625.1"/>
    </source>
</evidence>
<keyword evidence="6" id="KW-1185">Reference proteome</keyword>
<dbReference type="SUPFAM" id="SSF52540">
    <property type="entry name" value="P-loop containing nucleoside triphosphate hydrolases"/>
    <property type="match status" value="1"/>
</dbReference>
<dbReference type="PANTHER" id="PTHR45772">
    <property type="entry name" value="CONSERVED COMPONENT OF ABC TRANSPORTER FOR NATURAL AMINO ACIDS-RELATED"/>
    <property type="match status" value="1"/>
</dbReference>
<feature type="domain" description="ABC transporter" evidence="4">
    <location>
        <begin position="3"/>
        <end position="250"/>
    </location>
</feature>
<organism evidence="5 6">
    <name type="scientific">Cytobacillus horneckiae</name>
    <dbReference type="NCBI Taxonomy" id="549687"/>
    <lineage>
        <taxon>Bacteria</taxon>
        <taxon>Bacillati</taxon>
        <taxon>Bacillota</taxon>
        <taxon>Bacilli</taxon>
        <taxon>Bacillales</taxon>
        <taxon>Bacillaceae</taxon>
        <taxon>Cytobacillus</taxon>
    </lineage>
</organism>
<evidence type="ECO:0000259" key="4">
    <source>
        <dbReference type="PROSITE" id="PS50893"/>
    </source>
</evidence>
<dbReference type="InterPro" id="IPR027417">
    <property type="entry name" value="P-loop_NTPase"/>
</dbReference>
<evidence type="ECO:0000256" key="3">
    <source>
        <dbReference type="ARBA" id="ARBA00022840"/>
    </source>
</evidence>
<dbReference type="InterPro" id="IPR003593">
    <property type="entry name" value="AAA+_ATPase"/>
</dbReference>
<keyword evidence="1" id="KW-0813">Transport</keyword>
<dbReference type="GO" id="GO:0042941">
    <property type="term" value="P:D-alanine transmembrane transport"/>
    <property type="evidence" value="ECO:0007669"/>
    <property type="project" value="TreeGrafter"/>
</dbReference>
<dbReference type="GO" id="GO:0005304">
    <property type="term" value="F:L-valine transmembrane transporter activity"/>
    <property type="evidence" value="ECO:0007669"/>
    <property type="project" value="TreeGrafter"/>
</dbReference>
<dbReference type="Pfam" id="PF00005">
    <property type="entry name" value="ABC_tran"/>
    <property type="match status" value="1"/>
</dbReference>